<reference evidence="3" key="1">
    <citation type="submission" date="2013-07" db="EMBL/GenBank/DDBJ databases">
        <title>The Genome Sequence of Cryptococcus bestiolae CBS10118.</title>
        <authorList>
            <consortium name="The Broad Institute Genome Sequencing Platform"/>
            <person name="Cuomo C."/>
            <person name="Litvintseva A."/>
            <person name="Chen Y."/>
            <person name="Heitman J."/>
            <person name="Sun S."/>
            <person name="Springer D."/>
            <person name="Dromer F."/>
            <person name="Young S.K."/>
            <person name="Zeng Q."/>
            <person name="Gargeya S."/>
            <person name="Fitzgerald M."/>
            <person name="Abouelleil A."/>
            <person name="Alvarado L."/>
            <person name="Berlin A.M."/>
            <person name="Chapman S.B."/>
            <person name="Dewar J."/>
            <person name="Goldberg J."/>
            <person name="Griggs A."/>
            <person name="Gujja S."/>
            <person name="Hansen M."/>
            <person name="Howarth C."/>
            <person name="Imamovic A."/>
            <person name="Larimer J."/>
            <person name="McCowan C."/>
            <person name="Murphy C."/>
            <person name="Pearson M."/>
            <person name="Priest M."/>
            <person name="Roberts A."/>
            <person name="Saif S."/>
            <person name="Shea T."/>
            <person name="Sykes S."/>
            <person name="Wortman J."/>
            <person name="Nusbaum C."/>
            <person name="Birren B."/>
        </authorList>
    </citation>
    <scope>NUCLEOTIDE SEQUENCE [LARGE SCALE GENOMIC DNA]</scope>
    <source>
        <strain evidence="3">CBS 10118</strain>
    </source>
</reference>
<proteinExistence type="predicted"/>
<evidence type="ECO:0000256" key="2">
    <source>
        <dbReference type="SAM" id="SignalP"/>
    </source>
</evidence>
<dbReference type="VEuPathDB" id="FungiDB:I302_02288"/>
<gene>
    <name evidence="3" type="ORF">I302_02288</name>
    <name evidence="4" type="ORF">I302_103587</name>
</gene>
<feature type="signal peptide" evidence="2">
    <location>
        <begin position="1"/>
        <end position="20"/>
    </location>
</feature>
<name>A0A1B9G8W2_9TREE</name>
<dbReference type="AlphaFoldDB" id="A0A1B9G8W2"/>
<evidence type="ECO:0000313" key="5">
    <source>
        <dbReference type="Proteomes" id="UP000092730"/>
    </source>
</evidence>
<sequence length="217" mass="21061">MKFTVLAALVPLLGALSTAAFTPVRLSSRQAGGFDDLPAACNSVCASTLDLANKCQGGTASENTNACLEFCSTSGFDAYETCANCILDNTEGVSDDDKALIGFALDQAREQCQEIVNGINSTDSSNSTTTGSTAISGSSTSASVSATRTLVSPTSIASSHASSATAAASSAASAAGSASASASAAGSGNSDSGASARTTVGGIVAFIGLAMGVAVLA</sequence>
<reference evidence="3" key="3">
    <citation type="submission" date="2014-01" db="EMBL/GenBank/DDBJ databases">
        <title>Evolution of pathogenesis and genome organization in the Tremellales.</title>
        <authorList>
            <person name="Cuomo C."/>
            <person name="Litvintseva A."/>
            <person name="Heitman J."/>
            <person name="Chen Y."/>
            <person name="Sun S."/>
            <person name="Springer D."/>
            <person name="Dromer F."/>
            <person name="Young S."/>
            <person name="Zeng Q."/>
            <person name="Chapman S."/>
            <person name="Gujja S."/>
            <person name="Saif S."/>
            <person name="Birren B."/>
        </authorList>
    </citation>
    <scope>NUCLEOTIDE SEQUENCE</scope>
    <source>
        <strain evidence="3">CBS 10118</strain>
    </source>
</reference>
<evidence type="ECO:0008006" key="6">
    <source>
        <dbReference type="Google" id="ProtNLM"/>
    </source>
</evidence>
<dbReference type="KEGG" id="kbi:30206687"/>
<feature type="chain" id="PRO_5042334917" description="Extracellular membrane protein CFEM domain-containing protein" evidence="2">
    <location>
        <begin position="21"/>
        <end position="217"/>
    </location>
</feature>
<dbReference type="RefSeq" id="XP_019048516.1">
    <property type="nucleotide sequence ID" value="XM_019188954.1"/>
</dbReference>
<dbReference type="Proteomes" id="UP000092730">
    <property type="component" value="Chromosome 2"/>
</dbReference>
<organism evidence="3">
    <name type="scientific">Kwoniella bestiolae CBS 10118</name>
    <dbReference type="NCBI Taxonomy" id="1296100"/>
    <lineage>
        <taxon>Eukaryota</taxon>
        <taxon>Fungi</taxon>
        <taxon>Dikarya</taxon>
        <taxon>Basidiomycota</taxon>
        <taxon>Agaricomycotina</taxon>
        <taxon>Tremellomycetes</taxon>
        <taxon>Tremellales</taxon>
        <taxon>Cryptococcaceae</taxon>
        <taxon>Kwoniella</taxon>
    </lineage>
</organism>
<accession>A0A1B9G8W2</accession>
<evidence type="ECO:0000256" key="1">
    <source>
        <dbReference type="SAM" id="MobiDB-lite"/>
    </source>
</evidence>
<dbReference type="GeneID" id="30206687"/>
<evidence type="ECO:0000313" key="3">
    <source>
        <dbReference type="EMBL" id="OCF27446.1"/>
    </source>
</evidence>
<dbReference type="EMBL" id="CP144542">
    <property type="protein sequence ID" value="WVW81592.1"/>
    <property type="molecule type" value="Genomic_DNA"/>
</dbReference>
<reference evidence="4" key="4">
    <citation type="submission" date="2024-02" db="EMBL/GenBank/DDBJ databases">
        <title>Comparative genomics of Cryptococcus and Kwoniella reveals pathogenesis evolution and contrasting modes of karyotype evolution via chromosome fusion or intercentromeric recombination.</title>
        <authorList>
            <person name="Coelho M.A."/>
            <person name="David-Palma M."/>
            <person name="Shea T."/>
            <person name="Bowers K."/>
            <person name="McGinley-Smith S."/>
            <person name="Mohammad A.W."/>
            <person name="Gnirke A."/>
            <person name="Yurkov A.M."/>
            <person name="Nowrousian M."/>
            <person name="Sun S."/>
            <person name="Cuomo C.A."/>
            <person name="Heitman J."/>
        </authorList>
    </citation>
    <scope>NUCLEOTIDE SEQUENCE</scope>
    <source>
        <strain evidence="4">CBS 10118</strain>
    </source>
</reference>
<reference evidence="4" key="2">
    <citation type="submission" date="2013-07" db="EMBL/GenBank/DDBJ databases">
        <authorList>
            <consortium name="The Broad Institute Genome Sequencing Platform"/>
            <person name="Cuomo C."/>
            <person name="Litvintseva A."/>
            <person name="Chen Y."/>
            <person name="Heitman J."/>
            <person name="Sun S."/>
            <person name="Springer D."/>
            <person name="Dromer F."/>
            <person name="Young S.K."/>
            <person name="Zeng Q."/>
            <person name="Gargeya S."/>
            <person name="Fitzgerald M."/>
            <person name="Abouelleil A."/>
            <person name="Alvarado L."/>
            <person name="Berlin A.M."/>
            <person name="Chapman S.B."/>
            <person name="Dewar J."/>
            <person name="Goldberg J."/>
            <person name="Griggs A."/>
            <person name="Gujja S."/>
            <person name="Hansen M."/>
            <person name="Howarth C."/>
            <person name="Imamovic A."/>
            <person name="Larimer J."/>
            <person name="McCowan C."/>
            <person name="Murphy C."/>
            <person name="Pearson M."/>
            <person name="Priest M."/>
            <person name="Roberts A."/>
            <person name="Saif S."/>
            <person name="Shea T."/>
            <person name="Sykes S."/>
            <person name="Wortman J."/>
            <person name="Nusbaum C."/>
            <person name="Birren B."/>
        </authorList>
    </citation>
    <scope>NUCLEOTIDE SEQUENCE</scope>
    <source>
        <strain evidence="4">CBS 10118</strain>
    </source>
</reference>
<dbReference type="OrthoDB" id="10577749at2759"/>
<dbReference type="EMBL" id="KI894019">
    <property type="protein sequence ID" value="OCF27446.1"/>
    <property type="molecule type" value="Genomic_DNA"/>
</dbReference>
<keyword evidence="5" id="KW-1185">Reference proteome</keyword>
<keyword evidence="2" id="KW-0732">Signal</keyword>
<evidence type="ECO:0000313" key="4">
    <source>
        <dbReference type="EMBL" id="WVW81592.1"/>
    </source>
</evidence>
<feature type="region of interest" description="Disordered" evidence="1">
    <location>
        <begin position="118"/>
        <end position="139"/>
    </location>
</feature>
<protein>
    <recommendedName>
        <fullName evidence="6">Extracellular membrane protein CFEM domain-containing protein</fullName>
    </recommendedName>
</protein>